<sequence length="51" mass="5759">MELSPAKRHPLGWRLIAGGSRATLLHLSVKATPKNTEPEGVVEEVARRRWR</sequence>
<dbReference type="Proteomes" id="UP001062846">
    <property type="component" value="Chromosome 5"/>
</dbReference>
<evidence type="ECO:0000313" key="2">
    <source>
        <dbReference type="Proteomes" id="UP001062846"/>
    </source>
</evidence>
<proteinExistence type="predicted"/>
<reference evidence="1" key="1">
    <citation type="submission" date="2022-02" db="EMBL/GenBank/DDBJ databases">
        <title>Plant Genome Project.</title>
        <authorList>
            <person name="Zhang R.-G."/>
        </authorList>
    </citation>
    <scope>NUCLEOTIDE SEQUENCE</scope>
    <source>
        <strain evidence="1">AT1</strain>
    </source>
</reference>
<organism evidence="1 2">
    <name type="scientific">Rhododendron molle</name>
    <name type="common">Chinese azalea</name>
    <name type="synonym">Azalea mollis</name>
    <dbReference type="NCBI Taxonomy" id="49168"/>
    <lineage>
        <taxon>Eukaryota</taxon>
        <taxon>Viridiplantae</taxon>
        <taxon>Streptophyta</taxon>
        <taxon>Embryophyta</taxon>
        <taxon>Tracheophyta</taxon>
        <taxon>Spermatophyta</taxon>
        <taxon>Magnoliopsida</taxon>
        <taxon>eudicotyledons</taxon>
        <taxon>Gunneridae</taxon>
        <taxon>Pentapetalae</taxon>
        <taxon>asterids</taxon>
        <taxon>Ericales</taxon>
        <taxon>Ericaceae</taxon>
        <taxon>Ericoideae</taxon>
        <taxon>Rhodoreae</taxon>
        <taxon>Rhododendron</taxon>
    </lineage>
</organism>
<accession>A0ACC0NT90</accession>
<gene>
    <name evidence="1" type="ORF">RHMOL_Rhmol05G0256200</name>
</gene>
<dbReference type="EMBL" id="CM046392">
    <property type="protein sequence ID" value="KAI8556481.1"/>
    <property type="molecule type" value="Genomic_DNA"/>
</dbReference>
<name>A0ACC0NT90_RHOML</name>
<evidence type="ECO:0000313" key="1">
    <source>
        <dbReference type="EMBL" id="KAI8556481.1"/>
    </source>
</evidence>
<keyword evidence="2" id="KW-1185">Reference proteome</keyword>
<protein>
    <submittedName>
        <fullName evidence="1">Uncharacterized protein</fullName>
    </submittedName>
</protein>
<comment type="caution">
    <text evidence="1">The sequence shown here is derived from an EMBL/GenBank/DDBJ whole genome shotgun (WGS) entry which is preliminary data.</text>
</comment>